<dbReference type="PANTHER" id="PTHR43104">
    <property type="entry name" value="L-2-HYDROXYGLUTARATE DEHYDROGENASE, MITOCHONDRIAL"/>
    <property type="match status" value="1"/>
</dbReference>
<accession>A0AAN6D1N7</accession>
<dbReference type="InterPro" id="IPR006076">
    <property type="entry name" value="FAD-dep_OxRdtase"/>
</dbReference>
<comment type="caution">
    <text evidence="10">The sequence shown here is derived from an EMBL/GenBank/DDBJ whole genome shotgun (WGS) entry which is preliminary data.</text>
</comment>
<dbReference type="SUPFAM" id="SSF51905">
    <property type="entry name" value="FAD/NAD(P)-binding domain"/>
    <property type="match status" value="1"/>
</dbReference>
<evidence type="ECO:0000256" key="7">
    <source>
        <dbReference type="ARBA" id="ARBA00038878"/>
    </source>
</evidence>
<gene>
    <name evidence="10" type="ORF">KL933_004758</name>
</gene>
<dbReference type="GO" id="GO:0047545">
    <property type="term" value="F:(S)-2-hydroxyglutarate dehydrogenase activity"/>
    <property type="evidence" value="ECO:0007669"/>
    <property type="project" value="UniProtKB-EC"/>
</dbReference>
<evidence type="ECO:0000256" key="8">
    <source>
        <dbReference type="ARBA" id="ARBA00041137"/>
    </source>
</evidence>
<proteinExistence type="inferred from homology"/>
<comment type="similarity">
    <text evidence="6">Belongs to the L2HGDH family.</text>
</comment>
<keyword evidence="3" id="KW-0274">FAD</keyword>
<evidence type="ECO:0000256" key="3">
    <source>
        <dbReference type="ARBA" id="ARBA00022827"/>
    </source>
</evidence>
<dbReference type="Pfam" id="PF01266">
    <property type="entry name" value="DAO"/>
    <property type="match status" value="1"/>
</dbReference>
<dbReference type="EC" id="1.1.99.2" evidence="7"/>
<evidence type="ECO:0000313" key="11">
    <source>
        <dbReference type="Proteomes" id="UP000738402"/>
    </source>
</evidence>
<dbReference type="EMBL" id="JAHLUH010000016">
    <property type="protein sequence ID" value="KAG7724564.1"/>
    <property type="molecule type" value="Genomic_DNA"/>
</dbReference>
<dbReference type="Proteomes" id="UP000738402">
    <property type="component" value="Unassembled WGS sequence"/>
</dbReference>
<feature type="domain" description="FAD dependent oxidoreductase" evidence="9">
    <location>
        <begin position="20"/>
        <end position="372"/>
    </location>
</feature>
<evidence type="ECO:0000256" key="4">
    <source>
        <dbReference type="ARBA" id="ARBA00023002"/>
    </source>
</evidence>
<evidence type="ECO:0000256" key="6">
    <source>
        <dbReference type="ARBA" id="ARBA00037941"/>
    </source>
</evidence>
<dbReference type="PANTHER" id="PTHR43104:SF4">
    <property type="entry name" value="L-2-HYDROXYGLUTARATE DEHYDROGENASE, MITOCHONDRIAL"/>
    <property type="match status" value="1"/>
</dbReference>
<comment type="cofactor">
    <cofactor evidence="1">
        <name>FAD</name>
        <dbReference type="ChEBI" id="CHEBI:57692"/>
    </cofactor>
</comment>
<organism evidence="10 11">
    <name type="scientific">Ogataea haglerorum</name>
    <dbReference type="NCBI Taxonomy" id="1937702"/>
    <lineage>
        <taxon>Eukaryota</taxon>
        <taxon>Fungi</taxon>
        <taxon>Dikarya</taxon>
        <taxon>Ascomycota</taxon>
        <taxon>Saccharomycotina</taxon>
        <taxon>Pichiomycetes</taxon>
        <taxon>Pichiales</taxon>
        <taxon>Pichiaceae</taxon>
        <taxon>Ogataea</taxon>
    </lineage>
</organism>
<sequence length="377" mass="41339">MRGIRHFHRSAAVLSDFTHVVIGAGVVGLAVGAELAKRESNNVLVVEKHAHHGQETSSRNSEVIHAGLYYPDESLKTKLCIEGKEMIYDAAKLGVESSKCGKWIVAQDDAQLEYLHQLHDKSKKIGVPTEFVPLEKARQQEPLIRANAGILYSPTTGIVSAHSLMDYLLAELENRGGMLMTSTKVIGIDKNGGYKLTTISGEEEFSISADVVINSAGLYSPGIANLLLPREKHYTPYYAKGNYFAYSRNPGIHRLVYPCPTPNIATLGTHLTLDLGGQLRFGPDLEWVDRPDDFKPNEANLDSVHEEVSKYFPGVKRENLSASYSGIRPKLIPPGTKSLHDFVIEETFPGFVNLVGIESPGLTASMAIGKHVYNMLG</sequence>
<dbReference type="InterPro" id="IPR036188">
    <property type="entry name" value="FAD/NAD-bd_sf"/>
</dbReference>
<evidence type="ECO:0000256" key="2">
    <source>
        <dbReference type="ARBA" id="ARBA00022630"/>
    </source>
</evidence>
<dbReference type="Gene3D" id="3.50.50.60">
    <property type="entry name" value="FAD/NAD(P)-binding domain"/>
    <property type="match status" value="1"/>
</dbReference>
<name>A0AAN6D1N7_9ASCO</name>
<protein>
    <recommendedName>
        <fullName evidence="8">L-2-hydroxyglutarate dehydrogenase, mitochondrial</fullName>
        <ecNumber evidence="7">1.1.99.2</ecNumber>
    </recommendedName>
</protein>
<evidence type="ECO:0000259" key="9">
    <source>
        <dbReference type="Pfam" id="PF01266"/>
    </source>
</evidence>
<dbReference type="Gene3D" id="3.30.9.10">
    <property type="entry name" value="D-Amino Acid Oxidase, subunit A, domain 2"/>
    <property type="match status" value="1"/>
</dbReference>
<dbReference type="AlphaFoldDB" id="A0AAN6D1N7"/>
<comment type="catalytic activity">
    <reaction evidence="5">
        <text>(S)-2-hydroxyglutarate + A = 2-oxoglutarate + AH2</text>
        <dbReference type="Rhea" id="RHEA:21252"/>
        <dbReference type="ChEBI" id="CHEBI:13193"/>
        <dbReference type="ChEBI" id="CHEBI:16782"/>
        <dbReference type="ChEBI" id="CHEBI:16810"/>
        <dbReference type="ChEBI" id="CHEBI:17499"/>
        <dbReference type="EC" id="1.1.99.2"/>
    </reaction>
</comment>
<reference evidence="10" key="1">
    <citation type="journal article" date="2021" name="G3 (Bethesda)">
        <title>Genomic diversity, chromosomal rearrangements, and interspecies hybridization in the ogataea polymorpha species complex.</title>
        <authorList>
            <person name="Hanson S.J."/>
            <person name="Cinneide E.O."/>
            <person name="Salzberg L.I."/>
            <person name="Wolfe K.H."/>
            <person name="McGowan J."/>
            <person name="Fitzpatrick D.A."/>
            <person name="Matlin K."/>
        </authorList>
    </citation>
    <scope>NUCLEOTIDE SEQUENCE</scope>
    <source>
        <strain evidence="10">83-405-1</strain>
    </source>
</reference>
<keyword evidence="4" id="KW-0560">Oxidoreductase</keyword>
<keyword evidence="2" id="KW-0285">Flavoprotein</keyword>
<evidence type="ECO:0000256" key="1">
    <source>
        <dbReference type="ARBA" id="ARBA00001974"/>
    </source>
</evidence>
<evidence type="ECO:0000313" key="10">
    <source>
        <dbReference type="EMBL" id="KAG7724564.1"/>
    </source>
</evidence>
<evidence type="ECO:0000256" key="5">
    <source>
        <dbReference type="ARBA" id="ARBA00036066"/>
    </source>
</evidence>